<feature type="site" description="Transition state stabilizer" evidence="3">
    <location>
        <position position="22"/>
    </location>
</feature>
<dbReference type="OrthoDB" id="9806837at2"/>
<keyword evidence="2 3" id="KW-0548">Nucleotidyltransferase</keyword>
<dbReference type="Gene3D" id="3.90.550.10">
    <property type="entry name" value="Spore Coat Polysaccharide Biosynthesis Protein SpsA, Chain A"/>
    <property type="match status" value="1"/>
</dbReference>
<evidence type="ECO:0000256" key="1">
    <source>
        <dbReference type="ARBA" id="ARBA00022679"/>
    </source>
</evidence>
<keyword evidence="3" id="KW-0414">Isoprene biosynthesis</keyword>
<evidence type="ECO:0000256" key="3">
    <source>
        <dbReference type="HAMAP-Rule" id="MF_00108"/>
    </source>
</evidence>
<comment type="catalytic activity">
    <reaction evidence="3">
        <text>2-C-methyl-D-erythritol 4-phosphate + CTP + H(+) = 4-CDP-2-C-methyl-D-erythritol + diphosphate</text>
        <dbReference type="Rhea" id="RHEA:13429"/>
        <dbReference type="ChEBI" id="CHEBI:15378"/>
        <dbReference type="ChEBI" id="CHEBI:33019"/>
        <dbReference type="ChEBI" id="CHEBI:37563"/>
        <dbReference type="ChEBI" id="CHEBI:57823"/>
        <dbReference type="ChEBI" id="CHEBI:58262"/>
        <dbReference type="EC" id="2.7.7.60"/>
    </reaction>
</comment>
<sequence length="227" mass="25198">MHKYAIIVAGGKGERMGSDTPKQFLELAGKPILMHTIEKFNSTFPTIEIILALPENQIDFWKELCVLHTFNPSSHQLVCGGKTRFHSVKNALALVKQESIVAIHDGVRPLVSSETIIKSFNEAELKGNAIPSIGVIESLRHVSKQDDSNKAVARSCYQLIQTPQCFTSALILKAYQQEFDESFTDDASVVEALGEKINLVEGNKENIKITSPIDLKITEALFRVQFT</sequence>
<dbReference type="InterPro" id="IPR029044">
    <property type="entry name" value="Nucleotide-diphossugar_trans"/>
</dbReference>
<dbReference type="GO" id="GO:0050518">
    <property type="term" value="F:2-C-methyl-D-erythritol 4-phosphate cytidylyltransferase activity"/>
    <property type="evidence" value="ECO:0007669"/>
    <property type="project" value="UniProtKB-UniRule"/>
</dbReference>
<dbReference type="SUPFAM" id="SSF53448">
    <property type="entry name" value="Nucleotide-diphospho-sugar transferases"/>
    <property type="match status" value="1"/>
</dbReference>
<dbReference type="RefSeq" id="WP_147100819.1">
    <property type="nucleotide sequence ID" value="NZ_VOOS01000004.1"/>
</dbReference>
<evidence type="ECO:0000256" key="2">
    <source>
        <dbReference type="ARBA" id="ARBA00022695"/>
    </source>
</evidence>
<evidence type="ECO:0000313" key="4">
    <source>
        <dbReference type="EMBL" id="TXB64644.1"/>
    </source>
</evidence>
<dbReference type="CDD" id="cd02516">
    <property type="entry name" value="CDP-ME_synthetase"/>
    <property type="match status" value="1"/>
</dbReference>
<dbReference type="PANTHER" id="PTHR32125">
    <property type="entry name" value="2-C-METHYL-D-ERYTHRITOL 4-PHOSPHATE CYTIDYLYLTRANSFERASE, CHLOROPLASTIC"/>
    <property type="match status" value="1"/>
</dbReference>
<evidence type="ECO:0000313" key="5">
    <source>
        <dbReference type="Proteomes" id="UP000321721"/>
    </source>
</evidence>
<proteinExistence type="inferred from homology"/>
<comment type="pathway">
    <text evidence="3">Isoprenoid biosynthesis; isopentenyl diphosphate biosynthesis via DXP pathway; isopentenyl diphosphate from 1-deoxy-D-xylulose 5-phosphate: step 2/6.</text>
</comment>
<keyword evidence="1 3" id="KW-0808">Transferase</keyword>
<dbReference type="Proteomes" id="UP000321721">
    <property type="component" value="Unassembled WGS sequence"/>
</dbReference>
<name>A0A5C6RRQ7_9FLAO</name>
<dbReference type="InterPro" id="IPR034683">
    <property type="entry name" value="IspD/TarI"/>
</dbReference>
<dbReference type="AlphaFoldDB" id="A0A5C6RRQ7"/>
<protein>
    <recommendedName>
        <fullName evidence="3">2-C-methyl-D-erythritol 4-phosphate cytidylyltransferase</fullName>
        <ecNumber evidence="3">2.7.7.60</ecNumber>
    </recommendedName>
    <alternativeName>
        <fullName evidence="3">4-diphosphocytidyl-2C-methyl-D-erythritol synthase</fullName>
    </alternativeName>
    <alternativeName>
        <fullName evidence="3">MEP cytidylyltransferase</fullName>
        <shortName evidence="3">MCT</shortName>
    </alternativeName>
</protein>
<feature type="site" description="Transition state stabilizer" evidence="3">
    <location>
        <position position="15"/>
    </location>
</feature>
<dbReference type="FunFam" id="3.90.550.10:FF:000003">
    <property type="entry name" value="2-C-methyl-D-erythritol 4-phosphate cytidylyltransferase"/>
    <property type="match status" value="1"/>
</dbReference>
<comment type="function">
    <text evidence="3">Catalyzes the formation of 4-diphosphocytidyl-2-C-methyl-D-erythritol from CTP and 2-C-methyl-D-erythritol 4-phosphate (MEP).</text>
</comment>
<dbReference type="NCBIfam" id="TIGR00453">
    <property type="entry name" value="ispD"/>
    <property type="match status" value="1"/>
</dbReference>
<gene>
    <name evidence="3" type="primary">ispD</name>
    <name evidence="4" type="ORF">FRY74_09335</name>
</gene>
<dbReference type="UniPathway" id="UPA00056">
    <property type="reaction ID" value="UER00093"/>
</dbReference>
<dbReference type="HAMAP" id="MF_00108">
    <property type="entry name" value="IspD"/>
    <property type="match status" value="1"/>
</dbReference>
<dbReference type="InterPro" id="IPR001228">
    <property type="entry name" value="IspD"/>
</dbReference>
<dbReference type="Pfam" id="PF01128">
    <property type="entry name" value="IspD"/>
    <property type="match status" value="1"/>
</dbReference>
<dbReference type="InterPro" id="IPR050088">
    <property type="entry name" value="IspD/TarI_cytidylyltransf_bact"/>
</dbReference>
<feature type="site" description="Positions MEP for the nucleophilic attack" evidence="3">
    <location>
        <position position="154"/>
    </location>
</feature>
<reference evidence="4 5" key="1">
    <citation type="submission" date="2019-08" db="EMBL/GenBank/DDBJ databases">
        <title>Genome of Vicingus serpentipes NCIMB 15042.</title>
        <authorList>
            <person name="Bowman J.P."/>
        </authorList>
    </citation>
    <scope>NUCLEOTIDE SEQUENCE [LARGE SCALE GENOMIC DNA]</scope>
    <source>
        <strain evidence="4 5">NCIMB 15042</strain>
    </source>
</reference>
<comment type="similarity">
    <text evidence="3">Belongs to the IspD/TarI cytidylyltransferase family. IspD subfamily.</text>
</comment>
<comment type="caution">
    <text evidence="4">The sequence shown here is derived from an EMBL/GenBank/DDBJ whole genome shotgun (WGS) entry which is preliminary data.</text>
</comment>
<dbReference type="EC" id="2.7.7.60" evidence="3"/>
<feature type="site" description="Positions MEP for the nucleophilic attack" evidence="3">
    <location>
        <position position="208"/>
    </location>
</feature>
<accession>A0A5C6RRQ7</accession>
<dbReference type="EMBL" id="VOOS01000004">
    <property type="protein sequence ID" value="TXB64644.1"/>
    <property type="molecule type" value="Genomic_DNA"/>
</dbReference>
<organism evidence="4 5">
    <name type="scientific">Vicingus serpentipes</name>
    <dbReference type="NCBI Taxonomy" id="1926625"/>
    <lineage>
        <taxon>Bacteria</taxon>
        <taxon>Pseudomonadati</taxon>
        <taxon>Bacteroidota</taxon>
        <taxon>Flavobacteriia</taxon>
        <taxon>Flavobacteriales</taxon>
        <taxon>Vicingaceae</taxon>
        <taxon>Vicingus</taxon>
    </lineage>
</organism>
<dbReference type="GO" id="GO:0019288">
    <property type="term" value="P:isopentenyl diphosphate biosynthetic process, methylerythritol 4-phosphate pathway"/>
    <property type="evidence" value="ECO:0007669"/>
    <property type="project" value="UniProtKB-UniRule"/>
</dbReference>
<dbReference type="NCBIfam" id="NF001186">
    <property type="entry name" value="PRK00155.2-3"/>
    <property type="match status" value="1"/>
</dbReference>
<dbReference type="PANTHER" id="PTHR32125:SF4">
    <property type="entry name" value="2-C-METHYL-D-ERYTHRITOL 4-PHOSPHATE CYTIDYLYLTRANSFERASE, CHLOROPLASTIC"/>
    <property type="match status" value="1"/>
</dbReference>
<keyword evidence="5" id="KW-1185">Reference proteome</keyword>